<dbReference type="Gene3D" id="3.90.1720.10">
    <property type="entry name" value="endopeptidase domain like (from Nostoc punctiforme)"/>
    <property type="match status" value="1"/>
</dbReference>
<organism evidence="1 2">
    <name type="scientific">Geomesophilobacter sediminis</name>
    <dbReference type="NCBI Taxonomy" id="2798584"/>
    <lineage>
        <taxon>Bacteria</taxon>
        <taxon>Pseudomonadati</taxon>
        <taxon>Thermodesulfobacteriota</taxon>
        <taxon>Desulfuromonadia</taxon>
        <taxon>Geobacterales</taxon>
        <taxon>Geobacteraceae</taxon>
        <taxon>Geomesophilobacter</taxon>
    </lineage>
</organism>
<protein>
    <submittedName>
        <fullName evidence="1">Uncharacterized protein</fullName>
    </submittedName>
</protein>
<sequence>MAEDDRNKLEKLKLASDEAFVLYPKSCSHAVWYVIKQYNPDQPYLVANDLVEMISSSPDWEEVSLSELSALANRGTLVVGGAKERVHGHVITVYPGDEKPRGGYFFLSSKSGKTSFMREDGMYARAMSTSRGGYAGAISKGDKTVRDPWGGLAFKEVRFWKFVGKNRDNADDDPLSLTTRWERGARTITQIVIPTRNPEAIKRWRLESDPTQPILMQTDIHVRWQR</sequence>
<evidence type="ECO:0000313" key="1">
    <source>
        <dbReference type="EMBL" id="MBJ6724525.1"/>
    </source>
</evidence>
<dbReference type="Proteomes" id="UP000636888">
    <property type="component" value="Unassembled WGS sequence"/>
</dbReference>
<dbReference type="AlphaFoldDB" id="A0A8J7LV45"/>
<evidence type="ECO:0000313" key="2">
    <source>
        <dbReference type="Proteomes" id="UP000636888"/>
    </source>
</evidence>
<reference evidence="1" key="1">
    <citation type="submission" date="2020-12" db="EMBL/GenBank/DDBJ databases">
        <title>Geomonas sp. Red875, isolated from river sediment.</title>
        <authorList>
            <person name="Xu Z."/>
            <person name="Zhang Z."/>
            <person name="Masuda Y."/>
            <person name="Itoh H."/>
            <person name="Senoo K."/>
        </authorList>
    </citation>
    <scope>NUCLEOTIDE SEQUENCE</scope>
    <source>
        <strain evidence="1">Red875</strain>
    </source>
</reference>
<comment type="caution">
    <text evidence="1">The sequence shown here is derived from an EMBL/GenBank/DDBJ whole genome shotgun (WGS) entry which is preliminary data.</text>
</comment>
<dbReference type="RefSeq" id="WP_199383369.1">
    <property type="nucleotide sequence ID" value="NZ_JAEMHM010000005.1"/>
</dbReference>
<proteinExistence type="predicted"/>
<keyword evidence="2" id="KW-1185">Reference proteome</keyword>
<accession>A0A8J7LV45</accession>
<name>A0A8J7LV45_9BACT</name>
<gene>
    <name evidence="1" type="ORF">JFN93_07395</name>
</gene>
<dbReference type="EMBL" id="JAEMHM010000005">
    <property type="protein sequence ID" value="MBJ6724525.1"/>
    <property type="molecule type" value="Genomic_DNA"/>
</dbReference>